<dbReference type="STRING" id="1550241.MA03_05930"/>
<dbReference type="Proteomes" id="UP000067434">
    <property type="component" value="Chromosome"/>
</dbReference>
<dbReference type="InterPro" id="IPR002312">
    <property type="entry name" value="Asp/Asn-tRNA-synth_IIb"/>
</dbReference>
<evidence type="ECO:0000313" key="12">
    <source>
        <dbReference type="Proteomes" id="UP000067434"/>
    </source>
</evidence>
<dbReference type="FunFam" id="3.30.930.10:FF:000038">
    <property type="entry name" value="Aspartate--tRNA ligase"/>
    <property type="match status" value="1"/>
</dbReference>
<dbReference type="EMBL" id="CP009961">
    <property type="protein sequence ID" value="AKG38885.1"/>
    <property type="molecule type" value="Genomic_DNA"/>
</dbReference>
<dbReference type="InterPro" id="IPR012340">
    <property type="entry name" value="NA-bd_OB-fold"/>
</dbReference>
<comment type="function">
    <text evidence="9">Catalyzes the attachment of L-aspartate to tRNA(Asp) in a two-step reaction: L-aspartate is first activated by ATP to form Asp-AMP and then transferred to the acceptor end of tRNA(Asp).</text>
</comment>
<feature type="binding site" evidence="9">
    <location>
        <position position="346"/>
    </location>
    <ligand>
        <name>Mg(2+)</name>
        <dbReference type="ChEBI" id="CHEBI:18420"/>
        <label>2</label>
    </ligand>
</feature>
<dbReference type="GO" id="GO:0000287">
    <property type="term" value="F:magnesium ion binding"/>
    <property type="evidence" value="ECO:0007669"/>
    <property type="project" value="UniProtKB-UniRule"/>
</dbReference>
<name>A0A0F7FI73_9CREN</name>
<dbReference type="GO" id="GO:0006422">
    <property type="term" value="P:aspartyl-tRNA aminoacylation"/>
    <property type="evidence" value="ECO:0007669"/>
    <property type="project" value="UniProtKB-UniRule"/>
</dbReference>
<comment type="cofactor">
    <cofactor evidence="9">
        <name>Mg(2+)</name>
        <dbReference type="ChEBI" id="CHEBI:18420"/>
    </cofactor>
    <text evidence="9">Binds 3 Mg(2+) cations per subunit. The strongest magnesium site (Mg1) is bound to the beta- and gamma-phosphates of ATP and four water molecules complete its coordination sphere.</text>
</comment>
<comment type="catalytic activity">
    <reaction evidence="9">
        <text>tRNA(Asp) + L-aspartate + ATP = L-aspartyl-tRNA(Asp) + AMP + diphosphate</text>
        <dbReference type="Rhea" id="RHEA:19649"/>
        <dbReference type="Rhea" id="RHEA-COMP:9660"/>
        <dbReference type="Rhea" id="RHEA-COMP:9678"/>
        <dbReference type="ChEBI" id="CHEBI:29991"/>
        <dbReference type="ChEBI" id="CHEBI:30616"/>
        <dbReference type="ChEBI" id="CHEBI:33019"/>
        <dbReference type="ChEBI" id="CHEBI:78442"/>
        <dbReference type="ChEBI" id="CHEBI:78516"/>
        <dbReference type="ChEBI" id="CHEBI:456215"/>
        <dbReference type="EC" id="6.1.1.12"/>
    </reaction>
</comment>
<comment type="subcellular location">
    <subcellularLocation>
        <location evidence="1 9">Cytoplasm</location>
    </subcellularLocation>
</comment>
<comment type="caution">
    <text evidence="9">Lacks conserved residue(s) required for the propagation of feature annotation.</text>
</comment>
<dbReference type="HAMAP" id="MF_02075">
    <property type="entry name" value="Asp_tRNA_synth_type2"/>
    <property type="match status" value="1"/>
</dbReference>
<dbReference type="PANTHER" id="PTHR43450">
    <property type="entry name" value="ASPARTYL-TRNA SYNTHETASE"/>
    <property type="match status" value="1"/>
</dbReference>
<evidence type="ECO:0000256" key="1">
    <source>
        <dbReference type="ARBA" id="ARBA00004496"/>
    </source>
</evidence>
<dbReference type="InterPro" id="IPR045864">
    <property type="entry name" value="aa-tRNA-synth_II/BPL/LPL"/>
</dbReference>
<gene>
    <name evidence="9" type="primary">aspS</name>
    <name evidence="11" type="ORF">MA03_05930</name>
</gene>
<keyword evidence="6 9" id="KW-0067">ATP-binding</keyword>
<dbReference type="KEGG" id="thf:MA03_05930"/>
<feature type="binding site" evidence="9">
    <location>
        <position position="159"/>
    </location>
    <ligand>
        <name>L-aspartate</name>
        <dbReference type="ChEBI" id="CHEBI:29991"/>
    </ligand>
</feature>
<dbReference type="GeneID" id="25401751"/>
<comment type="similarity">
    <text evidence="2 9">Belongs to the class-II aminoacyl-tRNA synthetase family. Type 2 subfamily.</text>
</comment>
<reference evidence="11 12" key="1">
    <citation type="journal article" date="2015" name="Stand. Genomic Sci.">
        <title>Complete genome sequence of and proposal of Thermofilum uzonense sp. nov. a novel hyperthermophilic crenarchaeon and emended description of the genus Thermofilum.</title>
        <authorList>
            <person name="Toshchakov S.V."/>
            <person name="Korzhenkov A.A."/>
            <person name="Samarov N.I."/>
            <person name="Mazunin I.O."/>
            <person name="Mozhey O.I."/>
            <person name="Shmyr I.S."/>
            <person name="Derbikova K.S."/>
            <person name="Taranov E.A."/>
            <person name="Dominova I.N."/>
            <person name="Bonch-Osmolovskaya E.A."/>
            <person name="Patrushev M.V."/>
            <person name="Podosokorskaya O.A."/>
            <person name="Kublanov I.V."/>
        </authorList>
    </citation>
    <scope>NUCLEOTIDE SEQUENCE [LARGE SCALE GENOMIC DNA]</scope>
    <source>
        <strain evidence="11 12">1807-2</strain>
    </source>
</reference>
<dbReference type="NCBIfam" id="TIGR00458">
    <property type="entry name" value="aspS_nondisc"/>
    <property type="match status" value="1"/>
</dbReference>
<feature type="binding site" evidence="9">
    <location>
        <begin position="202"/>
        <end position="204"/>
    </location>
    <ligand>
        <name>ATP</name>
        <dbReference type="ChEBI" id="CHEBI:30616"/>
    </ligand>
</feature>
<evidence type="ECO:0000256" key="9">
    <source>
        <dbReference type="HAMAP-Rule" id="MF_02075"/>
    </source>
</evidence>
<dbReference type="RefSeq" id="WP_052884383.1">
    <property type="nucleotide sequence ID" value="NZ_CP009961.1"/>
</dbReference>
<keyword evidence="12" id="KW-1185">Reference proteome</keyword>
<dbReference type="InterPro" id="IPR006195">
    <property type="entry name" value="aa-tRNA-synth_II"/>
</dbReference>
<evidence type="ECO:0000256" key="6">
    <source>
        <dbReference type="ARBA" id="ARBA00022840"/>
    </source>
</evidence>
<dbReference type="SUPFAM" id="SSF50249">
    <property type="entry name" value="Nucleic acid-binding proteins"/>
    <property type="match status" value="1"/>
</dbReference>
<dbReference type="Gene3D" id="3.30.930.10">
    <property type="entry name" value="Bira Bifunctional Protein, Domain 2"/>
    <property type="match status" value="1"/>
</dbReference>
<evidence type="ECO:0000259" key="10">
    <source>
        <dbReference type="PROSITE" id="PS50862"/>
    </source>
</evidence>
<dbReference type="InterPro" id="IPR004523">
    <property type="entry name" value="Asp-tRNA_synthase_2"/>
</dbReference>
<dbReference type="GO" id="GO:0005829">
    <property type="term" value="C:cytosol"/>
    <property type="evidence" value="ECO:0007669"/>
    <property type="project" value="TreeGrafter"/>
</dbReference>
<feature type="binding site" evidence="9">
    <location>
        <position position="349"/>
    </location>
    <ligand>
        <name>L-aspartate</name>
        <dbReference type="ChEBI" id="CHEBI:29991"/>
    </ligand>
</feature>
<feature type="binding site" evidence="9">
    <location>
        <position position="353"/>
    </location>
    <ligand>
        <name>L-aspartate</name>
        <dbReference type="ChEBI" id="CHEBI:29991"/>
    </ligand>
</feature>
<feature type="binding site" evidence="9">
    <location>
        <position position="346"/>
    </location>
    <ligand>
        <name>Mg(2+)</name>
        <dbReference type="ChEBI" id="CHEBI:18420"/>
        <label>3</label>
    </ligand>
</feature>
<evidence type="ECO:0000256" key="8">
    <source>
        <dbReference type="ARBA" id="ARBA00023146"/>
    </source>
</evidence>
<dbReference type="Gene3D" id="2.40.50.140">
    <property type="entry name" value="Nucleic acid-binding proteins"/>
    <property type="match status" value="1"/>
</dbReference>
<evidence type="ECO:0000256" key="2">
    <source>
        <dbReference type="ARBA" id="ARBA00005312"/>
    </source>
</evidence>
<feature type="binding site" evidence="9">
    <location>
        <begin position="394"/>
        <end position="397"/>
    </location>
    <ligand>
        <name>ATP</name>
        <dbReference type="ChEBI" id="CHEBI:30616"/>
    </ligand>
</feature>
<keyword evidence="7 9" id="KW-0648">Protein biosynthesis</keyword>
<dbReference type="GO" id="GO:0004815">
    <property type="term" value="F:aspartate-tRNA ligase activity"/>
    <property type="evidence" value="ECO:0007669"/>
    <property type="project" value="UniProtKB-UniRule"/>
</dbReference>
<dbReference type="CDD" id="cd00776">
    <property type="entry name" value="AsxRS_core"/>
    <property type="match status" value="1"/>
</dbReference>
<dbReference type="Pfam" id="PF00152">
    <property type="entry name" value="tRNA-synt_2"/>
    <property type="match status" value="1"/>
</dbReference>
<feature type="binding site" evidence="9">
    <location>
        <position position="349"/>
    </location>
    <ligand>
        <name>Mg(2+)</name>
        <dbReference type="ChEBI" id="CHEBI:18420"/>
        <label>2</label>
    </ligand>
</feature>
<dbReference type="AlphaFoldDB" id="A0A0F7FI73"/>
<evidence type="ECO:0000256" key="4">
    <source>
        <dbReference type="ARBA" id="ARBA00022598"/>
    </source>
</evidence>
<dbReference type="EC" id="6.1.1.12" evidence="9"/>
<keyword evidence="9" id="KW-0460">Magnesium</keyword>
<dbReference type="PRINTS" id="PR01042">
    <property type="entry name" value="TRNASYNTHASP"/>
</dbReference>
<dbReference type="NCBIfam" id="NF003483">
    <property type="entry name" value="PRK05159.1"/>
    <property type="match status" value="1"/>
</dbReference>
<evidence type="ECO:0000313" key="11">
    <source>
        <dbReference type="EMBL" id="AKG38885.1"/>
    </source>
</evidence>
<feature type="binding site" evidence="9">
    <location>
        <position position="346"/>
    </location>
    <ligand>
        <name>ATP</name>
        <dbReference type="ChEBI" id="CHEBI:30616"/>
    </ligand>
</feature>
<keyword evidence="3 9" id="KW-0963">Cytoplasm</keyword>
<feature type="binding site" evidence="9">
    <location>
        <position position="202"/>
    </location>
    <ligand>
        <name>L-aspartate</name>
        <dbReference type="ChEBI" id="CHEBI:29991"/>
    </ligand>
</feature>
<dbReference type="GO" id="GO:0003723">
    <property type="term" value="F:RNA binding"/>
    <property type="evidence" value="ECO:0007669"/>
    <property type="project" value="TreeGrafter"/>
</dbReference>
<comment type="subunit">
    <text evidence="9">Homodimer.</text>
</comment>
<dbReference type="InterPro" id="IPR004364">
    <property type="entry name" value="Aa-tRNA-synt_II"/>
</dbReference>
<keyword evidence="8 9" id="KW-0030">Aminoacyl-tRNA synthetase</keyword>
<dbReference type="GO" id="GO:0017101">
    <property type="term" value="C:aminoacyl-tRNA synthetase multienzyme complex"/>
    <property type="evidence" value="ECO:0007669"/>
    <property type="project" value="TreeGrafter"/>
</dbReference>
<keyword evidence="9" id="KW-0479">Metal-binding</keyword>
<sequence length="423" mass="47644">MSEKAGVVEGWVSNVKTVGKITFIEVIDDLSISPVTVVVKRDSVDAETWSKASSMKIGSAVRVEGVFPDIIVSRKGRELQAKAITVLSEPIELPPIDLTGKTPASFDLYVDFRYLALRLPRFRAVFIARAKLVEFTREFFAKNGFLEVHTPKLVGAGAEGGATLFTVDYFGQKAYLSQSPQLYKQMLMCGVPRVFEITPYFRAEKFSTPRHLNESWGLDVEMGFIEDEEDVMKVLEEFIGASINYLRMEVGDMLKTVGLSLIDPPSSIPRITYSEIIDILNSIGYNIQWGEDLDTQAEKSLGEYLSAKGTPIYFITKYPWDAKPFYIMREGDNLSKSFDLDIKGIEVASGGQREHRYHELVQNLKAKGLSLEEFSFYIKAFMYGMPPHGGFGLGLDRLLMTFLGLSNIREVVLFPRDRFRLIP</sequence>
<dbReference type="SUPFAM" id="SSF55681">
    <property type="entry name" value="Class II aaRS and biotin synthetases"/>
    <property type="match status" value="1"/>
</dbReference>
<feature type="binding site" evidence="9">
    <location>
        <begin position="210"/>
        <end position="212"/>
    </location>
    <ligand>
        <name>ATP</name>
        <dbReference type="ChEBI" id="CHEBI:30616"/>
    </ligand>
</feature>
<organism evidence="11 12">
    <name type="scientific">Infirmifilum uzonense</name>
    <dbReference type="NCBI Taxonomy" id="1550241"/>
    <lineage>
        <taxon>Archaea</taxon>
        <taxon>Thermoproteota</taxon>
        <taxon>Thermoprotei</taxon>
        <taxon>Thermofilales</taxon>
        <taxon>Thermofilaceae</taxon>
        <taxon>Infirmifilum</taxon>
    </lineage>
</organism>
<dbReference type="PATRIC" id="fig|1550241.5.peg.1240"/>
<evidence type="ECO:0000256" key="7">
    <source>
        <dbReference type="ARBA" id="ARBA00022917"/>
    </source>
</evidence>
<dbReference type="PROSITE" id="PS50862">
    <property type="entry name" value="AA_TRNA_LIGASE_II"/>
    <property type="match status" value="1"/>
</dbReference>
<dbReference type="PANTHER" id="PTHR43450:SF1">
    <property type="entry name" value="ASPARTATE--TRNA LIGASE, CYTOPLASMIC"/>
    <property type="match status" value="1"/>
</dbReference>
<evidence type="ECO:0000256" key="3">
    <source>
        <dbReference type="ARBA" id="ARBA00022490"/>
    </source>
</evidence>
<dbReference type="GO" id="GO:0005524">
    <property type="term" value="F:ATP binding"/>
    <property type="evidence" value="ECO:0007669"/>
    <property type="project" value="UniProtKB-UniRule"/>
</dbReference>
<evidence type="ECO:0000256" key="5">
    <source>
        <dbReference type="ARBA" id="ARBA00022741"/>
    </source>
</evidence>
<keyword evidence="4 9" id="KW-0436">Ligase</keyword>
<protein>
    <recommendedName>
        <fullName evidence="9">Aspartate--tRNA ligase</fullName>
        <ecNumber evidence="9">6.1.1.12</ecNumber>
    </recommendedName>
    <alternativeName>
        <fullName evidence="9">Aspartyl-tRNA synthetase</fullName>
        <shortName evidence="9">AspRS</shortName>
    </alternativeName>
</protein>
<feature type="region of interest" description="Aspartate" evidence="9">
    <location>
        <begin position="181"/>
        <end position="184"/>
    </location>
</feature>
<accession>A0A0F7FI73</accession>
<feature type="domain" description="Aminoacyl-transfer RNA synthetases class-II family profile" evidence="10">
    <location>
        <begin position="129"/>
        <end position="423"/>
    </location>
</feature>
<dbReference type="HOGENOM" id="CLU_004553_2_1_2"/>
<proteinExistence type="inferred from homology"/>
<dbReference type="OrthoDB" id="5908at2157"/>
<keyword evidence="5 9" id="KW-0547">Nucleotide-binding</keyword>